<keyword evidence="4" id="KW-0809">Transit peptide</keyword>
<proteinExistence type="inferred from homology"/>
<organism evidence="9 10">
    <name type="scientific">Coptis chinensis</name>
    <dbReference type="NCBI Taxonomy" id="261450"/>
    <lineage>
        <taxon>Eukaryota</taxon>
        <taxon>Viridiplantae</taxon>
        <taxon>Streptophyta</taxon>
        <taxon>Embryophyta</taxon>
        <taxon>Tracheophyta</taxon>
        <taxon>Spermatophyta</taxon>
        <taxon>Magnoliopsida</taxon>
        <taxon>Ranunculales</taxon>
        <taxon>Ranunculaceae</taxon>
        <taxon>Coptidoideae</taxon>
        <taxon>Coptis</taxon>
    </lineage>
</organism>
<dbReference type="PANTHER" id="PTHR13032">
    <property type="entry name" value="MITOCHONDRIAL IMPORT INNER MEMBRANE TRANSLOCASE SUBUNIT TIM21"/>
    <property type="match status" value="1"/>
</dbReference>
<protein>
    <recommendedName>
        <fullName evidence="8">Mitochondrial import inner membrane translocase subunit Tim21</fullName>
    </recommendedName>
</protein>
<keyword evidence="3 8" id="KW-0812">Transmembrane</keyword>
<evidence type="ECO:0000313" key="10">
    <source>
        <dbReference type="Proteomes" id="UP000631114"/>
    </source>
</evidence>
<dbReference type="InterPro" id="IPR013261">
    <property type="entry name" value="Tim21"/>
</dbReference>
<keyword evidence="8" id="KW-0813">Transport</keyword>
<dbReference type="AlphaFoldDB" id="A0A835HR59"/>
<evidence type="ECO:0000313" key="9">
    <source>
        <dbReference type="EMBL" id="KAF9602733.1"/>
    </source>
</evidence>
<name>A0A835HR59_9MAGN</name>
<evidence type="ECO:0000256" key="8">
    <source>
        <dbReference type="RuleBase" id="RU367142"/>
    </source>
</evidence>
<keyword evidence="8" id="KW-0653">Protein transport</keyword>
<keyword evidence="8" id="KW-0999">Mitochondrion inner membrane</keyword>
<evidence type="ECO:0000256" key="7">
    <source>
        <dbReference type="ARBA" id="ARBA00023136"/>
    </source>
</evidence>
<comment type="subcellular location">
    <subcellularLocation>
        <location evidence="8">Mitochondrion inner membrane</location>
        <topology evidence="8">Single-pass membrane protein</topology>
    </subcellularLocation>
    <subcellularLocation>
        <location evidence="1">Mitochondrion membrane</location>
        <topology evidence="1">Single-pass membrane protein</topology>
    </subcellularLocation>
</comment>
<comment type="caution">
    <text evidence="9">The sequence shown here is derived from an EMBL/GenBank/DDBJ whole genome shotgun (WGS) entry which is preliminary data.</text>
</comment>
<comment type="similarity">
    <text evidence="2 8">Belongs to the TIM21 family.</text>
</comment>
<gene>
    <name evidence="9" type="ORF">IFM89_030621</name>
</gene>
<reference evidence="9 10" key="1">
    <citation type="submission" date="2020-10" db="EMBL/GenBank/DDBJ databases">
        <title>The Coptis chinensis genome and diversification of protoberbering-type alkaloids.</title>
        <authorList>
            <person name="Wang B."/>
            <person name="Shu S."/>
            <person name="Song C."/>
            <person name="Liu Y."/>
        </authorList>
    </citation>
    <scope>NUCLEOTIDE SEQUENCE [LARGE SCALE GENOMIC DNA]</scope>
    <source>
        <strain evidence="9">HL-2020</strain>
        <tissue evidence="9">Leaf</tissue>
    </source>
</reference>
<keyword evidence="6 8" id="KW-0496">Mitochondrion</keyword>
<evidence type="ECO:0000256" key="3">
    <source>
        <dbReference type="ARBA" id="ARBA00022692"/>
    </source>
</evidence>
<dbReference type="OrthoDB" id="436405at2759"/>
<sequence length="127" mass="14361">SVASISDSHLSGQTQQQVLHLLFYNFHFPVTWCLHVLYSNKELLEQHRKDISIIDDPFDSPTYNIPEEPVTFVEGASYSVFILAGLGVVAVCGYFAINELLMESKEHKVFGKALERAQNDNQVSSWD</sequence>
<evidence type="ECO:0000256" key="5">
    <source>
        <dbReference type="ARBA" id="ARBA00022989"/>
    </source>
</evidence>
<keyword evidence="8" id="KW-0811">Translocation</keyword>
<dbReference type="EMBL" id="JADFTS010000006">
    <property type="protein sequence ID" value="KAF9602733.1"/>
    <property type="molecule type" value="Genomic_DNA"/>
</dbReference>
<dbReference type="GO" id="GO:0005744">
    <property type="term" value="C:TIM23 mitochondrial import inner membrane translocase complex"/>
    <property type="evidence" value="ECO:0007669"/>
    <property type="project" value="UniProtKB-UniRule"/>
</dbReference>
<dbReference type="GO" id="GO:0030150">
    <property type="term" value="P:protein import into mitochondrial matrix"/>
    <property type="evidence" value="ECO:0007669"/>
    <property type="project" value="UniProtKB-UniRule"/>
</dbReference>
<dbReference type="Pfam" id="PF08294">
    <property type="entry name" value="TIM21"/>
    <property type="match status" value="1"/>
</dbReference>
<evidence type="ECO:0000256" key="1">
    <source>
        <dbReference type="ARBA" id="ARBA00004304"/>
    </source>
</evidence>
<comment type="subunit">
    <text evidence="8">Component of the TIM23 complex.</text>
</comment>
<keyword evidence="10" id="KW-1185">Reference proteome</keyword>
<feature type="non-terminal residue" evidence="9">
    <location>
        <position position="1"/>
    </location>
</feature>
<evidence type="ECO:0000256" key="6">
    <source>
        <dbReference type="ARBA" id="ARBA00023128"/>
    </source>
</evidence>
<keyword evidence="7 8" id="KW-0472">Membrane</keyword>
<accession>A0A835HR59</accession>
<evidence type="ECO:0000256" key="4">
    <source>
        <dbReference type="ARBA" id="ARBA00022946"/>
    </source>
</evidence>
<dbReference type="PANTHER" id="PTHR13032:SF6">
    <property type="entry name" value="MITOCHONDRIAL IMPORT INNER MEMBRANE TRANSLOCASE SUBUNIT TIM21"/>
    <property type="match status" value="1"/>
</dbReference>
<keyword evidence="5 8" id="KW-1133">Transmembrane helix</keyword>
<feature type="transmembrane region" description="Helical" evidence="8">
    <location>
        <begin position="76"/>
        <end position="97"/>
    </location>
</feature>
<dbReference type="Proteomes" id="UP000631114">
    <property type="component" value="Unassembled WGS sequence"/>
</dbReference>
<evidence type="ECO:0000256" key="2">
    <source>
        <dbReference type="ARBA" id="ARBA00010867"/>
    </source>
</evidence>
<comment type="function">
    <text evidence="8">Essential component of the TIM23 complex, a complex that mediates the translocation of transit peptide-containing proteins across the mitochondrial inner membrane.</text>
</comment>